<comment type="caution">
    <text evidence="1">The sequence shown here is derived from an EMBL/GenBank/DDBJ whole genome shotgun (WGS) entry which is preliminary data.</text>
</comment>
<keyword evidence="2" id="KW-1185">Reference proteome</keyword>
<accession>A0AAW5K6Z0</accession>
<dbReference type="GeneID" id="95757336"/>
<sequence length="344" mass="38740">MISLARTGPESIAMKLSSEVSEIRHKLGAWGTPISLDAEGALRRYGPTRRLVFLTAPAEDGGELRETYVSENPLELFLATLINSRMTGGVESVTMMPGYIMTRLMGDIERGIRAIQRDIGGEIIDRDPIFRPDIPGTSSIIYFTPRSLAKTIPIDDIYEKALVINTRSKGAIVQFLSVHGIEYLGDALGTPDWNDVEIKICDSDGLFDLHRQRLLTVTQGMQIGIVLEEKWEREQALTRRTIPVYMMKLYTPLEIQAIKKLAMGLEYNDRGQRFVDFDVYHGDRKISAFTELEKNPGKTRNDIGVMNRNEILKSIDIDSINELIRLEAEIDRQRKRPVGATADA</sequence>
<name>A0AAW5K6Z0_9BACT</name>
<reference evidence="1 2" key="1">
    <citation type="submission" date="2022-06" db="EMBL/GenBank/DDBJ databases">
        <title>Isolation of gut microbiota from human fecal samples.</title>
        <authorList>
            <person name="Pamer E.G."/>
            <person name="Barat B."/>
            <person name="Waligurski E."/>
            <person name="Medina S."/>
            <person name="Paddock L."/>
            <person name="Mostad J."/>
        </authorList>
    </citation>
    <scope>NUCLEOTIDE SEQUENCE [LARGE SCALE GENOMIC DNA]</scope>
    <source>
        <strain evidence="1 2">DFI.9.90</strain>
    </source>
</reference>
<organism evidence="1 2">
    <name type="scientific">Cloacibacillus evryensis</name>
    <dbReference type="NCBI Taxonomy" id="508460"/>
    <lineage>
        <taxon>Bacteria</taxon>
        <taxon>Thermotogati</taxon>
        <taxon>Synergistota</taxon>
        <taxon>Synergistia</taxon>
        <taxon>Synergistales</taxon>
        <taxon>Synergistaceae</taxon>
        <taxon>Cloacibacillus</taxon>
    </lineage>
</organism>
<dbReference type="Proteomes" id="UP001205919">
    <property type="component" value="Unassembled WGS sequence"/>
</dbReference>
<evidence type="ECO:0000313" key="1">
    <source>
        <dbReference type="EMBL" id="MCQ4814293.1"/>
    </source>
</evidence>
<dbReference type="AlphaFoldDB" id="A0AAW5K6Z0"/>
<evidence type="ECO:0000313" key="2">
    <source>
        <dbReference type="Proteomes" id="UP001205919"/>
    </source>
</evidence>
<gene>
    <name evidence="1" type="ORF">NE630_07595</name>
</gene>
<dbReference type="RefSeq" id="WP_008710074.1">
    <property type="nucleotide sequence ID" value="NZ_CABKQM010000005.1"/>
</dbReference>
<dbReference type="EMBL" id="JANFYT010000013">
    <property type="protein sequence ID" value="MCQ4814293.1"/>
    <property type="molecule type" value="Genomic_DNA"/>
</dbReference>
<proteinExistence type="predicted"/>
<protein>
    <submittedName>
        <fullName evidence="1">Uncharacterized protein</fullName>
    </submittedName>
</protein>